<feature type="transmembrane region" description="Helical" evidence="1">
    <location>
        <begin position="154"/>
        <end position="174"/>
    </location>
</feature>
<organism evidence="2 3">
    <name type="scientific">Effrenium voratum</name>
    <dbReference type="NCBI Taxonomy" id="2562239"/>
    <lineage>
        <taxon>Eukaryota</taxon>
        <taxon>Sar</taxon>
        <taxon>Alveolata</taxon>
        <taxon>Dinophyceae</taxon>
        <taxon>Suessiales</taxon>
        <taxon>Symbiodiniaceae</taxon>
        <taxon>Effrenium</taxon>
    </lineage>
</organism>
<evidence type="ECO:0000313" key="2">
    <source>
        <dbReference type="EMBL" id="CAJ1388556.1"/>
    </source>
</evidence>
<dbReference type="EMBL" id="CAUJNA010001713">
    <property type="protein sequence ID" value="CAJ1388556.1"/>
    <property type="molecule type" value="Genomic_DNA"/>
</dbReference>
<protein>
    <submittedName>
        <fullName evidence="2">Uncharacterized protein</fullName>
    </submittedName>
</protein>
<name>A0AA36IIS2_9DINO</name>
<keyword evidence="1" id="KW-1133">Transmembrane helix</keyword>
<feature type="transmembrane region" description="Helical" evidence="1">
    <location>
        <begin position="89"/>
        <end position="107"/>
    </location>
</feature>
<dbReference type="Proteomes" id="UP001178507">
    <property type="component" value="Unassembled WGS sequence"/>
</dbReference>
<sequence>MAMWVSNTEEKYWEKSTVDEAARRRLNGESAWCMDHVKKIKAAGGISLNPEHGSDTAADQPWAIDESCMAKLADTYCLVTTALWMLPKAIIFVLPMLLLNIPSMVVIRCYAGSFKPGTDEVKRSCGYWLSFLLAAFCYIPAGILAIVMLWLDYVFYWIFGLVFCLFTFRWCAVWKSMRALDPYRNGPWIILHIPDLYTALIGQTNRQGVFEVTYTLATCLYIMPWLKYYMNCNPWLHNLDHRMVNQISTELAEINPLEHRASIARDIISRTKHKPQRASKLDLWSFVPHYPYPPPGRRYAMGFQQGGTWPKSFLLMVHTTHANRADGGSTEQMVLSNTCSYPVYRVMLWYNNPYHFYSGWVEAQLTTGGVAQPEKAEGGEHPMWLVTAPTPMVSGRKSFLGTGFIDRFFDYWLPVFVHEMRYSEQRIQGRTHEEAVEFANSRYQEVHSKDGVSRPIKDKMGLDKYGGKTALDDYTLPELLKEQERDIENQDKAA</sequence>
<evidence type="ECO:0000256" key="1">
    <source>
        <dbReference type="SAM" id="Phobius"/>
    </source>
</evidence>
<keyword evidence="1" id="KW-0472">Membrane</keyword>
<comment type="caution">
    <text evidence="2">The sequence shown here is derived from an EMBL/GenBank/DDBJ whole genome shotgun (WGS) entry which is preliminary data.</text>
</comment>
<gene>
    <name evidence="2" type="ORF">EVOR1521_LOCUS14391</name>
</gene>
<accession>A0AA36IIS2</accession>
<keyword evidence="1" id="KW-0812">Transmembrane</keyword>
<dbReference type="AlphaFoldDB" id="A0AA36IIS2"/>
<feature type="transmembrane region" description="Helical" evidence="1">
    <location>
        <begin position="127"/>
        <end position="148"/>
    </location>
</feature>
<evidence type="ECO:0000313" key="3">
    <source>
        <dbReference type="Proteomes" id="UP001178507"/>
    </source>
</evidence>
<proteinExistence type="predicted"/>
<reference evidence="2" key="1">
    <citation type="submission" date="2023-08" db="EMBL/GenBank/DDBJ databases">
        <authorList>
            <person name="Chen Y."/>
            <person name="Shah S."/>
            <person name="Dougan E. K."/>
            <person name="Thang M."/>
            <person name="Chan C."/>
        </authorList>
    </citation>
    <scope>NUCLEOTIDE SEQUENCE</scope>
</reference>
<keyword evidence="3" id="KW-1185">Reference proteome</keyword>